<dbReference type="EMBL" id="AP018449">
    <property type="protein sequence ID" value="BBB90397.1"/>
    <property type="molecule type" value="Genomic_DNA"/>
</dbReference>
<proteinExistence type="predicted"/>
<sequence>MKAGKNVKNECYINPGNVSCCSLGGIGYGIYGFAANTGVPQSFVGWLNKKGHPYGRMLSKFASGTREFSCCWQYIGEHDPEEFKALQHEYVRNTYYVPAVENLCQEFNLDIRSRDAKLQELVWAVAVEYGPTAVGDLMREVLRISGLTHLNELNDHDLRRSIEHIFATSDWAEASDTMAAGVTVPWACESRIDLESA</sequence>
<name>A0A348AH49_9FIRM</name>
<reference evidence="2 3" key="1">
    <citation type="journal article" date="2018" name="Int. J. Syst. Evol. Microbiol.">
        <title>Methylomusa anaerophila gen. nov., sp. nov., an anaerobic methanol-utilizing bacterium isolated from a microbial fuel cell.</title>
        <authorList>
            <person name="Amano N."/>
            <person name="Yamamuro A."/>
            <person name="Miyahara M."/>
            <person name="Kouzuma A."/>
            <person name="Abe T."/>
            <person name="Watanabe K."/>
        </authorList>
    </citation>
    <scope>NUCLEOTIDE SEQUENCE [LARGE SCALE GENOMIC DNA]</scope>
    <source>
        <strain evidence="2 3">MMFC1</strain>
    </source>
</reference>
<keyword evidence="3" id="KW-1185">Reference proteome</keyword>
<dbReference type="KEGG" id="mana:MAMMFC1_01047"/>
<evidence type="ECO:0000313" key="3">
    <source>
        <dbReference type="Proteomes" id="UP000276437"/>
    </source>
</evidence>
<dbReference type="InterPro" id="IPR049073">
    <property type="entry name" value="T6SS_VgrG3-like_C"/>
</dbReference>
<evidence type="ECO:0000313" key="2">
    <source>
        <dbReference type="EMBL" id="BBB90397.1"/>
    </source>
</evidence>
<dbReference type="Proteomes" id="UP000276437">
    <property type="component" value="Chromosome"/>
</dbReference>
<dbReference type="OrthoDB" id="9800780at2"/>
<dbReference type="Pfam" id="PF21277">
    <property type="entry name" value="T6SS_VgrG3-like_C"/>
    <property type="match status" value="1"/>
</dbReference>
<accession>A0A348AH49</accession>
<protein>
    <recommendedName>
        <fullName evidence="1">Type VI secretion system spike protein VgrG3-like C-terminal domain-containing protein</fullName>
    </recommendedName>
</protein>
<evidence type="ECO:0000259" key="1">
    <source>
        <dbReference type="Pfam" id="PF21277"/>
    </source>
</evidence>
<feature type="domain" description="Type VI secretion system spike protein VgrG3-like C-terminal" evidence="1">
    <location>
        <begin position="22"/>
        <end position="158"/>
    </location>
</feature>
<dbReference type="AlphaFoldDB" id="A0A348AH49"/>
<organism evidence="2 3">
    <name type="scientific">Methylomusa anaerophila</name>
    <dbReference type="NCBI Taxonomy" id="1930071"/>
    <lineage>
        <taxon>Bacteria</taxon>
        <taxon>Bacillati</taxon>
        <taxon>Bacillota</taxon>
        <taxon>Negativicutes</taxon>
        <taxon>Selenomonadales</taxon>
        <taxon>Sporomusaceae</taxon>
        <taxon>Methylomusa</taxon>
    </lineage>
</organism>
<dbReference type="RefSeq" id="WP_126307075.1">
    <property type="nucleotide sequence ID" value="NZ_AP018449.1"/>
</dbReference>
<gene>
    <name evidence="2" type="ORF">MAMMFC1_01047</name>
</gene>